<comment type="caution">
    <text evidence="3">The sequence shown here is derived from an EMBL/GenBank/DDBJ whole genome shotgun (WGS) entry which is preliminary data.</text>
</comment>
<proteinExistence type="predicted"/>
<feature type="compositionally biased region" description="Basic residues" evidence="1">
    <location>
        <begin position="131"/>
        <end position="142"/>
    </location>
</feature>
<feature type="domain" description="SANTA" evidence="2">
    <location>
        <begin position="6"/>
        <end position="97"/>
    </location>
</feature>
<evidence type="ECO:0000259" key="2">
    <source>
        <dbReference type="Pfam" id="PF09133"/>
    </source>
</evidence>
<dbReference type="AlphaFoldDB" id="A0AA39I270"/>
<organism evidence="3 4">
    <name type="scientific">Steinernema hermaphroditum</name>
    <dbReference type="NCBI Taxonomy" id="289476"/>
    <lineage>
        <taxon>Eukaryota</taxon>
        <taxon>Metazoa</taxon>
        <taxon>Ecdysozoa</taxon>
        <taxon>Nematoda</taxon>
        <taxon>Chromadorea</taxon>
        <taxon>Rhabditida</taxon>
        <taxon>Tylenchina</taxon>
        <taxon>Panagrolaimomorpha</taxon>
        <taxon>Strongyloidoidea</taxon>
        <taxon>Steinernematidae</taxon>
        <taxon>Steinernema</taxon>
    </lineage>
</organism>
<dbReference type="Pfam" id="PF09133">
    <property type="entry name" value="SANTA"/>
    <property type="match status" value="1"/>
</dbReference>
<sequence length="250" mass="28863">MGKEVILRYWSPVVSRSPFQVKVEGFLVDTKTLFSEKKKLYRSSAIVEAIGPRELASKHGTVYVLDGPADLRRCQSIGMPEPLVEQFEMGFPKKYEELLKEWIYPKPKQPEVRDMNYTVEEPDEDDDVRHNNHNHAAKKKHQSSTVFQRISVSDMAAAGPSHERKNNARDWSDRQNIQSPMGGYSWNDDYNNCNQSMPKVHQSSTPFRHISVSQMTAAGRSHDKRNSIRNWFDQENIHSPIRSDGWSDDE</sequence>
<keyword evidence="4" id="KW-1185">Reference proteome</keyword>
<reference evidence="3" key="1">
    <citation type="submission" date="2023-06" db="EMBL/GenBank/DDBJ databases">
        <title>Genomic analysis of the entomopathogenic nematode Steinernema hermaphroditum.</title>
        <authorList>
            <person name="Schwarz E.M."/>
            <person name="Heppert J.K."/>
            <person name="Baniya A."/>
            <person name="Schwartz H.T."/>
            <person name="Tan C.-H."/>
            <person name="Antoshechkin I."/>
            <person name="Sternberg P.W."/>
            <person name="Goodrich-Blair H."/>
            <person name="Dillman A.R."/>
        </authorList>
    </citation>
    <scope>NUCLEOTIDE SEQUENCE</scope>
    <source>
        <strain evidence="3">PS9179</strain>
        <tissue evidence="3">Whole animal</tissue>
    </source>
</reference>
<evidence type="ECO:0000256" key="1">
    <source>
        <dbReference type="SAM" id="MobiDB-lite"/>
    </source>
</evidence>
<evidence type="ECO:0000313" key="3">
    <source>
        <dbReference type="EMBL" id="KAK0415213.1"/>
    </source>
</evidence>
<feature type="region of interest" description="Disordered" evidence="1">
    <location>
        <begin position="216"/>
        <end position="250"/>
    </location>
</feature>
<dbReference type="Proteomes" id="UP001175271">
    <property type="component" value="Unassembled WGS sequence"/>
</dbReference>
<accession>A0AA39I270</accession>
<name>A0AA39I270_9BILA</name>
<evidence type="ECO:0000313" key="4">
    <source>
        <dbReference type="Proteomes" id="UP001175271"/>
    </source>
</evidence>
<feature type="compositionally biased region" description="Basic and acidic residues" evidence="1">
    <location>
        <begin position="161"/>
        <end position="173"/>
    </location>
</feature>
<gene>
    <name evidence="3" type="ORF">QR680_011832</name>
</gene>
<feature type="region of interest" description="Disordered" evidence="1">
    <location>
        <begin position="122"/>
        <end position="185"/>
    </location>
</feature>
<protein>
    <recommendedName>
        <fullName evidence="2">SANTA domain-containing protein</fullName>
    </recommendedName>
</protein>
<dbReference type="InterPro" id="IPR015216">
    <property type="entry name" value="SANTA"/>
</dbReference>
<dbReference type="EMBL" id="JAUCMV010000002">
    <property type="protein sequence ID" value="KAK0415213.1"/>
    <property type="molecule type" value="Genomic_DNA"/>
</dbReference>